<organism evidence="2 3">
    <name type="scientific">Megalurothrips usitatus</name>
    <name type="common">bean blossom thrips</name>
    <dbReference type="NCBI Taxonomy" id="439358"/>
    <lineage>
        <taxon>Eukaryota</taxon>
        <taxon>Metazoa</taxon>
        <taxon>Ecdysozoa</taxon>
        <taxon>Arthropoda</taxon>
        <taxon>Hexapoda</taxon>
        <taxon>Insecta</taxon>
        <taxon>Pterygota</taxon>
        <taxon>Neoptera</taxon>
        <taxon>Paraneoptera</taxon>
        <taxon>Thysanoptera</taxon>
        <taxon>Terebrantia</taxon>
        <taxon>Thripoidea</taxon>
        <taxon>Thripidae</taxon>
        <taxon>Megalurothrips</taxon>
    </lineage>
</organism>
<proteinExistence type="predicted"/>
<comment type="caution">
    <text evidence="2">The sequence shown here is derived from an EMBL/GenBank/DDBJ whole genome shotgun (WGS) entry which is preliminary data.</text>
</comment>
<sequence length="479" mass="52959">MGDIQEFLRQAKLLHLLPSFTDQRVTRDALLFLDKDQLSMLTPYLGNQVLLWNAIVKEKSSSQPSAPPRSHDQSSVPSTSSQPTCSQPTPGSSGSGQSSRKRSGQPMKPPSTAASAKISKLSYLQFLENLDVSTVFLKDQAGKVILEVYQRAGHGGSSESEEGGDDEPFLLSRSQRRHVVHVLIQNILGNTENFDQKLLSVVAEKIVRVFPNECQATYYISPKAEGPQQVAPKGMLYFRLKNEKGKVRALGGRGSNHSASTRTRTPKSNGLCAILETDFNRIYPDLKDQAFLGWDNFIRTTVLVAKKDVKDPLGRELLREISSCGPENNRGKFCLVLALMASVRANHTSGAEKLTISTVRDSYLLHATTGKEIKAQIRARRVTFTSGSDGGGRPLIVVVGPKLSKVEAIYVSVAHLLYEVSCAITALDVCFKSFHAVHMEHPPECGHIWLLIQRALYNLTTEWDKEADLKHSWIKAYNC</sequence>
<protein>
    <submittedName>
        <fullName evidence="2">Uncharacterized protein</fullName>
    </submittedName>
</protein>
<evidence type="ECO:0000313" key="3">
    <source>
        <dbReference type="Proteomes" id="UP001075354"/>
    </source>
</evidence>
<keyword evidence="3" id="KW-1185">Reference proteome</keyword>
<gene>
    <name evidence="2" type="ORF">ONE63_011143</name>
</gene>
<dbReference type="AlphaFoldDB" id="A0AAV7XIM5"/>
<dbReference type="Proteomes" id="UP001075354">
    <property type="component" value="Chromosome 9"/>
</dbReference>
<evidence type="ECO:0000256" key="1">
    <source>
        <dbReference type="SAM" id="MobiDB-lite"/>
    </source>
</evidence>
<dbReference type="EMBL" id="JAPTSV010000009">
    <property type="protein sequence ID" value="KAJ1524660.1"/>
    <property type="molecule type" value="Genomic_DNA"/>
</dbReference>
<feature type="compositionally biased region" description="Low complexity" evidence="1">
    <location>
        <begin position="73"/>
        <end position="98"/>
    </location>
</feature>
<reference evidence="2" key="1">
    <citation type="submission" date="2022-12" db="EMBL/GenBank/DDBJ databases">
        <title>Chromosome-level genome assembly of the bean flower thrips Megalurothrips usitatus.</title>
        <authorList>
            <person name="Ma L."/>
            <person name="Liu Q."/>
            <person name="Li H."/>
            <person name="Cai W."/>
        </authorList>
    </citation>
    <scope>NUCLEOTIDE SEQUENCE</scope>
    <source>
        <strain evidence="2">Cailab_2022a</strain>
    </source>
</reference>
<evidence type="ECO:0000313" key="2">
    <source>
        <dbReference type="EMBL" id="KAJ1524660.1"/>
    </source>
</evidence>
<accession>A0AAV7XIM5</accession>
<name>A0AAV7XIM5_9NEOP</name>
<feature type="region of interest" description="Disordered" evidence="1">
    <location>
        <begin position="60"/>
        <end position="114"/>
    </location>
</feature>